<evidence type="ECO:0000256" key="8">
    <source>
        <dbReference type="RuleBase" id="RU004187"/>
    </source>
</evidence>
<evidence type="ECO:0000256" key="7">
    <source>
        <dbReference type="ARBA" id="ARBA00025467"/>
    </source>
</evidence>
<dbReference type="InterPro" id="IPR027409">
    <property type="entry name" value="GroEL-like_apical_dom_sf"/>
</dbReference>
<evidence type="ECO:0000313" key="10">
    <source>
        <dbReference type="Proteomes" id="UP001431209"/>
    </source>
</evidence>
<protein>
    <submittedName>
        <fullName evidence="9">Thermosome subunit alpha</fullName>
    </submittedName>
</protein>
<keyword evidence="3 8" id="KW-0067">ATP-binding</keyword>
<dbReference type="CDD" id="cd00309">
    <property type="entry name" value="chaperonin_type_I_II"/>
    <property type="match status" value="1"/>
</dbReference>
<sequence length="512" mass="55514">MLTENVEICCQLSGILQTTLGPCGMDKLIMDETNGLMTTNDGATLIKHLHLNHPAAILLSQVSQSQDQLVGDGTTSIVLLSAELLKQANVLVTSKNIHPSHIIQVYRKAQRFTCDLIDKLALSLTPENTKSYLQMIATTTIGSKIIGINNVHFRDMAVEASLRLENFDKNVFVFKRTGASIAHSRLLDGIMLKCRRLGVSSPTSVKNAKILLCKISNLSSSRSKIHNVKIDLDGGEADILSKIETDQLEQICDQVFSTGANVVFNCGAAIHYHAEQYLNNKGVLCMGYVDNSDCEMIATATGAKIVSRIDSDSSSRLGKAKMVKQILLADELALEISGCDNLQGWCSVLFRAPTRSMLNECEISFNDALCALSEALKSKKVIGGGGCLYMHVAEKMRQGARINGGVQQLVIESFASSLEIIPTILCSNGGFNASSIISQLSKLHSSPESSPWMGVDMIEGKVFDTVNAGILESSSILNNIIKGSVDASEMILRIDQNILLKPDKSLEQLGYM</sequence>
<gene>
    <name evidence="9" type="ORF">AKO1_001900</name>
</gene>
<reference evidence="9 10" key="1">
    <citation type="submission" date="2024-03" db="EMBL/GenBank/DDBJ databases">
        <title>The Acrasis kona genome and developmental transcriptomes reveal deep origins of eukaryotic multicellular pathways.</title>
        <authorList>
            <person name="Sheikh S."/>
            <person name="Fu C.-J."/>
            <person name="Brown M.W."/>
            <person name="Baldauf S.L."/>
        </authorList>
    </citation>
    <scope>NUCLEOTIDE SEQUENCE [LARGE SCALE GENOMIC DNA]</scope>
    <source>
        <strain evidence="9 10">ATCC MYA-3509</strain>
    </source>
</reference>
<organism evidence="9 10">
    <name type="scientific">Acrasis kona</name>
    <dbReference type="NCBI Taxonomy" id="1008807"/>
    <lineage>
        <taxon>Eukaryota</taxon>
        <taxon>Discoba</taxon>
        <taxon>Heterolobosea</taxon>
        <taxon>Tetramitia</taxon>
        <taxon>Eutetramitia</taxon>
        <taxon>Acrasidae</taxon>
        <taxon>Acrasis</taxon>
    </lineage>
</organism>
<dbReference type="Proteomes" id="UP001431209">
    <property type="component" value="Unassembled WGS sequence"/>
</dbReference>
<proteinExistence type="inferred from homology"/>
<dbReference type="PROSITE" id="PS00995">
    <property type="entry name" value="TCP1_3"/>
    <property type="match status" value="1"/>
</dbReference>
<dbReference type="GO" id="GO:0016887">
    <property type="term" value="F:ATP hydrolysis activity"/>
    <property type="evidence" value="ECO:0007669"/>
    <property type="project" value="InterPro"/>
</dbReference>
<keyword evidence="5" id="KW-0346">Stress response</keyword>
<keyword evidence="10" id="KW-1185">Reference proteome</keyword>
<dbReference type="Pfam" id="PF00118">
    <property type="entry name" value="Cpn60_TCP1"/>
    <property type="match status" value="1"/>
</dbReference>
<dbReference type="InterPro" id="IPR027413">
    <property type="entry name" value="GROEL-like_equatorial_sf"/>
</dbReference>
<evidence type="ECO:0000256" key="4">
    <source>
        <dbReference type="ARBA" id="ARBA00022946"/>
    </source>
</evidence>
<name>A0AAW2Z9W8_9EUKA</name>
<dbReference type="GO" id="GO:0140662">
    <property type="term" value="F:ATP-dependent protein folding chaperone"/>
    <property type="evidence" value="ECO:0007669"/>
    <property type="project" value="InterPro"/>
</dbReference>
<dbReference type="Gene3D" id="3.50.7.10">
    <property type="entry name" value="GroEL"/>
    <property type="match status" value="1"/>
</dbReference>
<dbReference type="InterPro" id="IPR017998">
    <property type="entry name" value="Chaperone_TCP-1"/>
</dbReference>
<evidence type="ECO:0000256" key="5">
    <source>
        <dbReference type="ARBA" id="ARBA00023016"/>
    </source>
</evidence>
<dbReference type="InterPro" id="IPR002423">
    <property type="entry name" value="Cpn60/GroEL/TCP-1"/>
</dbReference>
<evidence type="ECO:0000256" key="2">
    <source>
        <dbReference type="ARBA" id="ARBA00022741"/>
    </source>
</evidence>
<keyword evidence="4" id="KW-0809">Transit peptide</keyword>
<evidence type="ECO:0000256" key="3">
    <source>
        <dbReference type="ARBA" id="ARBA00022840"/>
    </source>
</evidence>
<evidence type="ECO:0000256" key="6">
    <source>
        <dbReference type="ARBA" id="ARBA00023186"/>
    </source>
</evidence>
<evidence type="ECO:0000256" key="1">
    <source>
        <dbReference type="ARBA" id="ARBA00008020"/>
    </source>
</evidence>
<dbReference type="Gene3D" id="1.10.560.10">
    <property type="entry name" value="GroEL-like equatorial domain"/>
    <property type="match status" value="1"/>
</dbReference>
<dbReference type="GO" id="GO:0005524">
    <property type="term" value="F:ATP binding"/>
    <property type="evidence" value="ECO:0007669"/>
    <property type="project" value="UniProtKB-KW"/>
</dbReference>
<comment type="similarity">
    <text evidence="1 8">Belongs to the TCP-1 chaperonin family.</text>
</comment>
<dbReference type="EMBL" id="JAOPGA020001209">
    <property type="protein sequence ID" value="KAL0486235.1"/>
    <property type="molecule type" value="Genomic_DNA"/>
</dbReference>
<comment type="function">
    <text evidence="7">Implicated in mitochondrial protein import and macromolecular assembly. May facilitate the correct folding of imported proteins. May also prevent misfolding and promote the refolding and proper assembly of unfolded polypeptides generated under stress conditions in the mitochondrial matrix.</text>
</comment>
<evidence type="ECO:0000313" key="9">
    <source>
        <dbReference type="EMBL" id="KAL0486235.1"/>
    </source>
</evidence>
<dbReference type="SUPFAM" id="SSF52029">
    <property type="entry name" value="GroEL apical domain-like"/>
    <property type="match status" value="1"/>
</dbReference>
<dbReference type="GO" id="GO:0051082">
    <property type="term" value="F:unfolded protein binding"/>
    <property type="evidence" value="ECO:0007669"/>
    <property type="project" value="InterPro"/>
</dbReference>
<dbReference type="SUPFAM" id="SSF48592">
    <property type="entry name" value="GroEL equatorial domain-like"/>
    <property type="match status" value="1"/>
</dbReference>
<dbReference type="PRINTS" id="PR00304">
    <property type="entry name" value="TCOMPLEXTCP1"/>
</dbReference>
<dbReference type="PANTHER" id="PTHR11353">
    <property type="entry name" value="CHAPERONIN"/>
    <property type="match status" value="1"/>
</dbReference>
<keyword evidence="2 8" id="KW-0547">Nucleotide-binding</keyword>
<keyword evidence="6 8" id="KW-0143">Chaperone</keyword>
<accession>A0AAW2Z9W8</accession>
<dbReference type="SUPFAM" id="SSF54849">
    <property type="entry name" value="GroEL-intermediate domain like"/>
    <property type="match status" value="1"/>
</dbReference>
<dbReference type="InterPro" id="IPR002194">
    <property type="entry name" value="Chaperonin_TCP-1_CS"/>
</dbReference>
<dbReference type="Gene3D" id="3.30.260.10">
    <property type="entry name" value="TCP-1-like chaperonin intermediate domain"/>
    <property type="match status" value="1"/>
</dbReference>
<comment type="caution">
    <text evidence="9">The sequence shown here is derived from an EMBL/GenBank/DDBJ whole genome shotgun (WGS) entry which is preliminary data.</text>
</comment>
<dbReference type="AlphaFoldDB" id="A0AAW2Z9W8"/>
<dbReference type="InterPro" id="IPR027410">
    <property type="entry name" value="TCP-1-like_intermed_sf"/>
</dbReference>